<organism evidence="2 3">
    <name type="scientific">Rhizopus oryzae</name>
    <name type="common">Mucormycosis agent</name>
    <name type="synonym">Rhizopus arrhizus var. delemar</name>
    <dbReference type="NCBI Taxonomy" id="64495"/>
    <lineage>
        <taxon>Eukaryota</taxon>
        <taxon>Fungi</taxon>
        <taxon>Fungi incertae sedis</taxon>
        <taxon>Mucoromycota</taxon>
        <taxon>Mucoromycotina</taxon>
        <taxon>Mucoromycetes</taxon>
        <taxon>Mucorales</taxon>
        <taxon>Mucorineae</taxon>
        <taxon>Rhizopodaceae</taxon>
        <taxon>Rhizopus</taxon>
    </lineage>
</organism>
<dbReference type="Proteomes" id="UP000716291">
    <property type="component" value="Unassembled WGS sequence"/>
</dbReference>
<protein>
    <submittedName>
        <fullName evidence="2">Uncharacterized protein</fullName>
    </submittedName>
</protein>
<evidence type="ECO:0000256" key="1">
    <source>
        <dbReference type="SAM" id="MobiDB-lite"/>
    </source>
</evidence>
<keyword evidence="3" id="KW-1185">Reference proteome</keyword>
<feature type="compositionally biased region" description="Basic and acidic residues" evidence="1">
    <location>
        <begin position="1"/>
        <end position="25"/>
    </location>
</feature>
<dbReference type="EMBL" id="JAANQT010007694">
    <property type="protein sequence ID" value="KAG1285698.1"/>
    <property type="molecule type" value="Genomic_DNA"/>
</dbReference>
<reference evidence="2" key="1">
    <citation type="journal article" date="2020" name="Microb. Genom.">
        <title>Genetic diversity of clinical and environmental Mucorales isolates obtained from an investigation of mucormycosis cases among solid organ transplant recipients.</title>
        <authorList>
            <person name="Nguyen M.H."/>
            <person name="Kaul D."/>
            <person name="Muto C."/>
            <person name="Cheng S.J."/>
            <person name="Richter R.A."/>
            <person name="Bruno V.M."/>
            <person name="Liu G."/>
            <person name="Beyhan S."/>
            <person name="Sundermann A.J."/>
            <person name="Mounaud S."/>
            <person name="Pasculle A.W."/>
            <person name="Nierman W.C."/>
            <person name="Driscoll E."/>
            <person name="Cumbie R."/>
            <person name="Clancy C.J."/>
            <person name="Dupont C.L."/>
        </authorList>
    </citation>
    <scope>NUCLEOTIDE SEQUENCE</scope>
    <source>
        <strain evidence="2">GL11</strain>
    </source>
</reference>
<evidence type="ECO:0000313" key="3">
    <source>
        <dbReference type="Proteomes" id="UP000716291"/>
    </source>
</evidence>
<feature type="region of interest" description="Disordered" evidence="1">
    <location>
        <begin position="1"/>
        <end position="77"/>
    </location>
</feature>
<dbReference type="AlphaFoldDB" id="A0A9P6WTR7"/>
<accession>A0A9P6WTR7</accession>
<evidence type="ECO:0000313" key="2">
    <source>
        <dbReference type="EMBL" id="KAG1285698.1"/>
    </source>
</evidence>
<comment type="caution">
    <text evidence="2">The sequence shown here is derived from an EMBL/GenBank/DDBJ whole genome shotgun (WGS) entry which is preliminary data.</text>
</comment>
<proteinExistence type="predicted"/>
<feature type="compositionally biased region" description="Low complexity" evidence="1">
    <location>
        <begin position="59"/>
        <end position="72"/>
    </location>
</feature>
<name>A0A9P6WTR7_RHIOR</name>
<sequence length="120" mass="12791">MDEATESLRKSSLESHFSDITEDQARTTTIHSSGGPLLAQRDLVPSVDPNGPIPTIAPSSSSGSNDISQDGSPSTSSELDALRVAIIRNKLVKANLNEQAIQDLLTQKLAPNPTNKAYHL</sequence>
<gene>
    <name evidence="2" type="ORF">G6F64_014246</name>
</gene>